<dbReference type="Proteomes" id="UP000184386">
    <property type="component" value="Unassembled WGS sequence"/>
</dbReference>
<accession>A0A1M6KX13</accession>
<evidence type="ECO:0000313" key="1">
    <source>
        <dbReference type="EMBL" id="SHJ63485.1"/>
    </source>
</evidence>
<evidence type="ECO:0000313" key="2">
    <source>
        <dbReference type="Proteomes" id="UP000184386"/>
    </source>
</evidence>
<gene>
    <name evidence="1" type="ORF">SAMN02745136_00611</name>
</gene>
<protein>
    <submittedName>
        <fullName evidence="1">Uncharacterized protein</fullName>
    </submittedName>
</protein>
<dbReference type="AlphaFoldDB" id="A0A1M6KX13"/>
<organism evidence="1 2">
    <name type="scientific">Anaerocolumna jejuensis DSM 15929</name>
    <dbReference type="NCBI Taxonomy" id="1121322"/>
    <lineage>
        <taxon>Bacteria</taxon>
        <taxon>Bacillati</taxon>
        <taxon>Bacillota</taxon>
        <taxon>Clostridia</taxon>
        <taxon>Lachnospirales</taxon>
        <taxon>Lachnospiraceae</taxon>
        <taxon>Anaerocolumna</taxon>
    </lineage>
</organism>
<name>A0A1M6KX13_9FIRM</name>
<keyword evidence="2" id="KW-1185">Reference proteome</keyword>
<proteinExistence type="predicted"/>
<dbReference type="EMBL" id="FRAC01000006">
    <property type="protein sequence ID" value="SHJ63485.1"/>
    <property type="molecule type" value="Genomic_DNA"/>
</dbReference>
<reference evidence="1 2" key="1">
    <citation type="submission" date="2016-11" db="EMBL/GenBank/DDBJ databases">
        <authorList>
            <person name="Jaros S."/>
            <person name="Januszkiewicz K."/>
            <person name="Wedrychowicz H."/>
        </authorList>
    </citation>
    <scope>NUCLEOTIDE SEQUENCE [LARGE SCALE GENOMIC DNA]</scope>
    <source>
        <strain evidence="1 2">DSM 15929</strain>
    </source>
</reference>
<sequence length="49" mass="5898">MRLRCTVIAKTVLLKEKKNNPVKSNLIKYSVHFKYNGLYYITNHWRCIV</sequence>